<comment type="caution">
    <text evidence="1">The sequence shown here is derived from an EMBL/GenBank/DDBJ whole genome shotgun (WGS) entry which is preliminary data.</text>
</comment>
<reference evidence="1" key="1">
    <citation type="journal article" date="2014" name="Front. Microbiol.">
        <title>High frequency of phylogenetically diverse reductive dehalogenase-homologous genes in deep subseafloor sedimentary metagenomes.</title>
        <authorList>
            <person name="Kawai M."/>
            <person name="Futagami T."/>
            <person name="Toyoda A."/>
            <person name="Takaki Y."/>
            <person name="Nishi S."/>
            <person name="Hori S."/>
            <person name="Arai W."/>
            <person name="Tsubouchi T."/>
            <person name="Morono Y."/>
            <person name="Uchiyama I."/>
            <person name="Ito T."/>
            <person name="Fujiyama A."/>
            <person name="Inagaki F."/>
            <person name="Takami H."/>
        </authorList>
    </citation>
    <scope>NUCLEOTIDE SEQUENCE</scope>
    <source>
        <strain evidence="1">Expedition CK06-06</strain>
    </source>
</reference>
<evidence type="ECO:0008006" key="2">
    <source>
        <dbReference type="Google" id="ProtNLM"/>
    </source>
</evidence>
<accession>X1N3R1</accession>
<dbReference type="EMBL" id="BARV01020221">
    <property type="protein sequence ID" value="GAI24906.1"/>
    <property type="molecule type" value="Genomic_DNA"/>
</dbReference>
<protein>
    <recommendedName>
        <fullName evidence="2">PD-(D/E)XK endonuclease-like domain-containing protein</fullName>
    </recommendedName>
</protein>
<organism evidence="1">
    <name type="scientific">marine sediment metagenome</name>
    <dbReference type="NCBI Taxonomy" id="412755"/>
    <lineage>
        <taxon>unclassified sequences</taxon>
        <taxon>metagenomes</taxon>
        <taxon>ecological metagenomes</taxon>
    </lineage>
</organism>
<name>X1N3R1_9ZZZZ</name>
<sequence length="66" mass="7434">AAFYFLKTTEIKEFLKDPQEQKQIIGKCIESLGSTVSEILNPAISFTADNEDTTYCAHCPFSRLCK</sequence>
<dbReference type="AlphaFoldDB" id="X1N3R1"/>
<feature type="non-terminal residue" evidence="1">
    <location>
        <position position="1"/>
    </location>
</feature>
<gene>
    <name evidence="1" type="ORF">S06H3_33807</name>
</gene>
<evidence type="ECO:0000313" key="1">
    <source>
        <dbReference type="EMBL" id="GAI24906.1"/>
    </source>
</evidence>
<proteinExistence type="predicted"/>